<dbReference type="EMBL" id="CAJNNW010018025">
    <property type="protein sequence ID" value="CAE8662221.1"/>
    <property type="molecule type" value="Genomic_DNA"/>
</dbReference>
<comment type="caution">
    <text evidence="8">The sequence shown here is derived from an EMBL/GenBank/DDBJ whole genome shotgun (WGS) entry which is preliminary data.</text>
</comment>
<organism evidence="8 9">
    <name type="scientific">Polarella glacialis</name>
    <name type="common">Dinoflagellate</name>
    <dbReference type="NCBI Taxonomy" id="89957"/>
    <lineage>
        <taxon>Eukaryota</taxon>
        <taxon>Sar</taxon>
        <taxon>Alveolata</taxon>
        <taxon>Dinophyceae</taxon>
        <taxon>Suessiales</taxon>
        <taxon>Suessiaceae</taxon>
        <taxon>Polarella</taxon>
    </lineage>
</organism>
<dbReference type="SUPFAM" id="SSF51206">
    <property type="entry name" value="cAMP-binding domain-like"/>
    <property type="match status" value="1"/>
</dbReference>
<comment type="subcellular location">
    <subcellularLocation>
        <location evidence="1">Membrane</location>
        <topology evidence="1">Multi-pass membrane protein</topology>
    </subcellularLocation>
</comment>
<dbReference type="InterPro" id="IPR014710">
    <property type="entry name" value="RmlC-like_jellyroll"/>
</dbReference>
<evidence type="ECO:0000313" key="9">
    <source>
        <dbReference type="Proteomes" id="UP000626109"/>
    </source>
</evidence>
<evidence type="ECO:0000256" key="6">
    <source>
        <dbReference type="SAM" id="Phobius"/>
    </source>
</evidence>
<evidence type="ECO:0000256" key="5">
    <source>
        <dbReference type="SAM" id="MobiDB-lite"/>
    </source>
</evidence>
<dbReference type="Gene3D" id="2.60.120.10">
    <property type="entry name" value="Jelly Rolls"/>
    <property type="match status" value="1"/>
</dbReference>
<evidence type="ECO:0000259" key="7">
    <source>
        <dbReference type="Pfam" id="PF00520"/>
    </source>
</evidence>
<dbReference type="AlphaFoldDB" id="A0A813J0Y3"/>
<feature type="compositionally biased region" description="Polar residues" evidence="5">
    <location>
        <begin position="82"/>
        <end position="91"/>
    </location>
</feature>
<gene>
    <name evidence="8" type="ORF">PGLA2088_LOCUS14774</name>
</gene>
<evidence type="ECO:0000256" key="4">
    <source>
        <dbReference type="ARBA" id="ARBA00023136"/>
    </source>
</evidence>
<name>A0A813J0Y3_POLGL</name>
<dbReference type="Gene3D" id="1.10.287.70">
    <property type="match status" value="1"/>
</dbReference>
<keyword evidence="3 6" id="KW-1133">Transmembrane helix</keyword>
<dbReference type="SUPFAM" id="SSF81324">
    <property type="entry name" value="Voltage-gated potassium channels"/>
    <property type="match status" value="1"/>
</dbReference>
<proteinExistence type="predicted"/>
<dbReference type="Pfam" id="PF00520">
    <property type="entry name" value="Ion_trans"/>
    <property type="match status" value="1"/>
</dbReference>
<feature type="transmembrane region" description="Helical" evidence="6">
    <location>
        <begin position="507"/>
        <end position="526"/>
    </location>
</feature>
<dbReference type="InterPro" id="IPR051413">
    <property type="entry name" value="K/Na_HCN_channel"/>
</dbReference>
<protein>
    <recommendedName>
        <fullName evidence="7">Ion transport domain-containing protein</fullName>
    </recommendedName>
</protein>
<dbReference type="GO" id="GO:0005249">
    <property type="term" value="F:voltage-gated potassium channel activity"/>
    <property type="evidence" value="ECO:0007669"/>
    <property type="project" value="TreeGrafter"/>
</dbReference>
<keyword evidence="2 6" id="KW-0812">Transmembrane</keyword>
<feature type="transmembrane region" description="Helical" evidence="6">
    <location>
        <begin position="354"/>
        <end position="371"/>
    </location>
</feature>
<evidence type="ECO:0000313" key="8">
    <source>
        <dbReference type="EMBL" id="CAE8662221.1"/>
    </source>
</evidence>
<dbReference type="GO" id="GO:0098855">
    <property type="term" value="C:HCN channel complex"/>
    <property type="evidence" value="ECO:0007669"/>
    <property type="project" value="TreeGrafter"/>
</dbReference>
<dbReference type="GO" id="GO:0003254">
    <property type="term" value="P:regulation of membrane depolarization"/>
    <property type="evidence" value="ECO:0007669"/>
    <property type="project" value="TreeGrafter"/>
</dbReference>
<dbReference type="GO" id="GO:0035725">
    <property type="term" value="P:sodium ion transmembrane transport"/>
    <property type="evidence" value="ECO:0007669"/>
    <property type="project" value="TreeGrafter"/>
</dbReference>
<feature type="region of interest" description="Disordered" evidence="5">
    <location>
        <begin position="69"/>
        <end position="91"/>
    </location>
</feature>
<accession>A0A813J0Y3</accession>
<evidence type="ECO:0000256" key="3">
    <source>
        <dbReference type="ARBA" id="ARBA00022989"/>
    </source>
</evidence>
<dbReference type="InterPro" id="IPR005821">
    <property type="entry name" value="Ion_trans_dom"/>
</dbReference>
<feature type="domain" description="Ion transport" evidence="7">
    <location>
        <begin position="280"/>
        <end position="536"/>
    </location>
</feature>
<evidence type="ECO:0000256" key="2">
    <source>
        <dbReference type="ARBA" id="ARBA00022692"/>
    </source>
</evidence>
<dbReference type="Proteomes" id="UP000626109">
    <property type="component" value="Unassembled WGS sequence"/>
</dbReference>
<dbReference type="InterPro" id="IPR018490">
    <property type="entry name" value="cNMP-bd_dom_sf"/>
</dbReference>
<keyword evidence="4 6" id="KW-0472">Membrane</keyword>
<reference evidence="8" key="1">
    <citation type="submission" date="2021-02" db="EMBL/GenBank/DDBJ databases">
        <authorList>
            <person name="Dougan E. K."/>
            <person name="Rhodes N."/>
            <person name="Thang M."/>
            <person name="Chan C."/>
        </authorList>
    </citation>
    <scope>NUCLEOTIDE SEQUENCE</scope>
</reference>
<feature type="transmembrane region" description="Helical" evidence="6">
    <location>
        <begin position="424"/>
        <end position="449"/>
    </location>
</feature>
<dbReference type="PANTHER" id="PTHR45689">
    <property type="entry name" value="I[[H]] CHANNEL, ISOFORM E"/>
    <property type="match status" value="1"/>
</dbReference>
<sequence>MASSESRHSHSVSQERQLHDSLSAYLGNIQAQLVSEFRELLSKQLGELATRDLACLHAVAQQTLDGAGPQKAAGLQNGVGPQKSQNSQNSQADFSLWYPEHDRSPDHIPVSKLPHRVSFGSCPVVNGVDCPGVPRRRKSFRSVVKAVMFSNRLVVVTQEAHKKFADLTLQEPGTDRQFADLTEVYVTQHSVRSSNGRGSGGIHATFSNESKMSKVSLADVWTESHKPAERRMSFLEMRKSPSKLSLTLSQRAVRSGDEIMDGSSTLQKCVMKPSSWRCICWDLWTVVMIVHDLIMIPMAAFDLPRAAVMLDLELMSTCTWCIDMPLSFMRGFIDNAKGIVEMRLKPIALNYIKTWFFLDLAIIGIDIFFIWLDGSDWLQFITFLRFFRMLRLLRVLRILKINARMGTVKELILRMEWSSVYSDVLLNVLKQLLMIVVICHFTACGWYAIGTLAPTDSWALRHFEKREEMHMSSTWTYFYATSFHWAITQFTPASMEINPMNSIERIYASLVILGGLLVFSSFVGGITQSLTNLRQLTQADRLQNQCVRRYVSDHRISVELTGKILGFIKRHRMGHASRRLTRQDIKVLDSLPNSLQRQLHEEVFVPSLAAHPFLNILLTTDYPSCARLCNKGMSERIVMQAEEIFHAGMIAKKMYIIGEGKLSYTLHNPDWAGPPTIVTEGQRVSEAALWANWDHRGRLAGESLSTYMLEVNAAEFQAIMVASKDMLQLLRMYASLFVSRSSQEYGDGLLASDLWGNWQQVNAIAKHVNKFRGSELQSFMLQHQNLSDTLRQTVFDAWLLSTQQSKRKKTGQCLHWPFSKSKR</sequence>
<evidence type="ECO:0000256" key="1">
    <source>
        <dbReference type="ARBA" id="ARBA00004141"/>
    </source>
</evidence>
<dbReference type="PANTHER" id="PTHR45689:SF5">
    <property type="entry name" value="I[[H]] CHANNEL, ISOFORM E"/>
    <property type="match status" value="1"/>
</dbReference>